<reference evidence="6 7" key="1">
    <citation type="submission" date="2018-08" db="EMBL/GenBank/DDBJ databases">
        <title>Food and Water Consortium WGS.</title>
        <authorList>
            <person name="Tyson S."/>
            <person name="Peterson C.-L."/>
            <person name="Olson A."/>
            <person name="Tyler S."/>
            <person name="Cabral J."/>
            <person name="Lynch T."/>
            <person name="Knox N."/>
            <person name="Van Domselaar G."/>
            <person name="Graham M."/>
        </authorList>
    </citation>
    <scope>NUCLEOTIDE SEQUENCE [LARGE SCALE GENOMIC DNA]</scope>
    <source>
        <strain evidence="6 7">FWSEC0002</strain>
    </source>
</reference>
<organism evidence="6 7">
    <name type="scientific">Escherichia coli O145:NM</name>
    <dbReference type="NCBI Taxonomy" id="991919"/>
    <lineage>
        <taxon>Bacteria</taxon>
        <taxon>Pseudomonadati</taxon>
        <taxon>Pseudomonadota</taxon>
        <taxon>Gammaproteobacteria</taxon>
        <taxon>Enterobacterales</taxon>
        <taxon>Enterobacteriaceae</taxon>
        <taxon>Escherichia</taxon>
    </lineage>
</organism>
<evidence type="ECO:0000313" key="6">
    <source>
        <dbReference type="EMBL" id="QCH91570.1"/>
    </source>
</evidence>
<dbReference type="InterPro" id="IPR000847">
    <property type="entry name" value="LysR_HTH_N"/>
</dbReference>
<keyword evidence="2" id="KW-0805">Transcription regulation</keyword>
<dbReference type="Pfam" id="PF00126">
    <property type="entry name" value="HTH_1"/>
    <property type="match status" value="1"/>
</dbReference>
<dbReference type="PANTHER" id="PTHR30419:SF14">
    <property type="entry name" value="LYSR FAMILY TRANSCRIPTIONAL REGULATOR"/>
    <property type="match status" value="1"/>
</dbReference>
<sequence length="348" mass="39914">MTKLQLKYRELKIISVIAASENISHAATVLGIAQANVSKYLADFELKVGLKVFDRTTRQLMLTPFGTALLPYINDMLDRNEQLNNFIADYKHEKRGRVTIYAPTGIITYLSKHVIDKIKDIGDITLSLKTCNLERNAFYEGVEFPDDCDVLISYAPPKDESLVASFITQYAVTAYASQRYLEKHPISRPDELEHHSCILIDSMMIDDANIWRFNVAGSKEVRDYRVKGNYVCDNTQSALELARNHLGIVFAPDKSVQSDLQDGTLVPCFQHPYEWWLDLVAIFRKREYQPWRVQYVLDEMLREIRHQLAQSQQLGLNKRRKAKINDRDKGNAPNWSCVTALCASPRHG</sequence>
<dbReference type="GO" id="GO:0003677">
    <property type="term" value="F:DNA binding"/>
    <property type="evidence" value="ECO:0007669"/>
    <property type="project" value="UniProtKB-KW"/>
</dbReference>
<accession>A0A4P8BZU5</accession>
<dbReference type="Pfam" id="PF03466">
    <property type="entry name" value="LysR_substrate"/>
    <property type="match status" value="1"/>
</dbReference>
<gene>
    <name evidence="6" type="ORF">CCU01_000915</name>
</gene>
<dbReference type="PANTHER" id="PTHR30419">
    <property type="entry name" value="HTH-TYPE TRANSCRIPTIONAL REGULATOR YBHD"/>
    <property type="match status" value="1"/>
</dbReference>
<dbReference type="SUPFAM" id="SSF46785">
    <property type="entry name" value="Winged helix' DNA-binding domain"/>
    <property type="match status" value="1"/>
</dbReference>
<dbReference type="GO" id="GO:0005829">
    <property type="term" value="C:cytosol"/>
    <property type="evidence" value="ECO:0007669"/>
    <property type="project" value="TreeGrafter"/>
</dbReference>
<name>A0A4P8BZU5_ECOLX</name>
<keyword evidence="3" id="KW-0238">DNA-binding</keyword>
<keyword evidence="4" id="KW-0804">Transcription</keyword>
<dbReference type="Gene3D" id="3.40.190.290">
    <property type="match status" value="1"/>
</dbReference>
<proteinExistence type="inferred from homology"/>
<dbReference type="Gene3D" id="1.10.10.10">
    <property type="entry name" value="Winged helix-like DNA-binding domain superfamily/Winged helix DNA-binding domain"/>
    <property type="match status" value="1"/>
</dbReference>
<evidence type="ECO:0000259" key="5">
    <source>
        <dbReference type="PROSITE" id="PS50931"/>
    </source>
</evidence>
<protein>
    <submittedName>
        <fullName evidence="6">LysR family transcriptional regulator</fullName>
    </submittedName>
</protein>
<comment type="similarity">
    <text evidence="1">Belongs to the LysR transcriptional regulatory family.</text>
</comment>
<evidence type="ECO:0000256" key="3">
    <source>
        <dbReference type="ARBA" id="ARBA00023125"/>
    </source>
</evidence>
<dbReference type="InterPro" id="IPR005119">
    <property type="entry name" value="LysR_subst-bd"/>
</dbReference>
<dbReference type="PROSITE" id="PS50931">
    <property type="entry name" value="HTH_LYSR"/>
    <property type="match status" value="1"/>
</dbReference>
<dbReference type="InterPro" id="IPR050950">
    <property type="entry name" value="HTH-type_LysR_regulators"/>
</dbReference>
<feature type="domain" description="HTH lysR-type" evidence="5">
    <location>
        <begin position="6"/>
        <end position="63"/>
    </location>
</feature>
<dbReference type="AlphaFoldDB" id="A0A4P8BZU5"/>
<evidence type="ECO:0000256" key="4">
    <source>
        <dbReference type="ARBA" id="ARBA00023163"/>
    </source>
</evidence>
<evidence type="ECO:0000313" key="7">
    <source>
        <dbReference type="Proteomes" id="UP000310529"/>
    </source>
</evidence>
<dbReference type="Proteomes" id="UP000310529">
    <property type="component" value="Chromosome"/>
</dbReference>
<dbReference type="InterPro" id="IPR036388">
    <property type="entry name" value="WH-like_DNA-bd_sf"/>
</dbReference>
<dbReference type="GO" id="GO:0003700">
    <property type="term" value="F:DNA-binding transcription factor activity"/>
    <property type="evidence" value="ECO:0007669"/>
    <property type="project" value="InterPro"/>
</dbReference>
<evidence type="ECO:0000256" key="2">
    <source>
        <dbReference type="ARBA" id="ARBA00023015"/>
    </source>
</evidence>
<dbReference type="InterPro" id="IPR036390">
    <property type="entry name" value="WH_DNA-bd_sf"/>
</dbReference>
<dbReference type="EMBL" id="CP031919">
    <property type="protein sequence ID" value="QCH91570.1"/>
    <property type="molecule type" value="Genomic_DNA"/>
</dbReference>
<dbReference type="FunFam" id="1.10.10.10:FF:000382">
    <property type="entry name" value="LysR family transcriptional regulator"/>
    <property type="match status" value="1"/>
</dbReference>
<dbReference type="SUPFAM" id="SSF53850">
    <property type="entry name" value="Periplasmic binding protein-like II"/>
    <property type="match status" value="1"/>
</dbReference>
<evidence type="ECO:0000256" key="1">
    <source>
        <dbReference type="ARBA" id="ARBA00009437"/>
    </source>
</evidence>